<evidence type="ECO:0000313" key="1">
    <source>
        <dbReference type="EMBL" id="SHH00701.1"/>
    </source>
</evidence>
<name>A0A1M5PG52_9FIRM</name>
<dbReference type="AlphaFoldDB" id="A0A1M5PG52"/>
<dbReference type="Pfam" id="PF04245">
    <property type="entry name" value="NA37"/>
    <property type="match status" value="1"/>
</dbReference>
<protein>
    <recommendedName>
        <fullName evidence="3">Nucleoid associated protein NdpA</fullName>
    </recommendedName>
</protein>
<keyword evidence="2" id="KW-1185">Reference proteome</keyword>
<evidence type="ECO:0000313" key="2">
    <source>
        <dbReference type="Proteomes" id="UP000242520"/>
    </source>
</evidence>
<proteinExistence type="predicted"/>
<dbReference type="GO" id="GO:0009295">
    <property type="term" value="C:nucleoid"/>
    <property type="evidence" value="ECO:0007669"/>
    <property type="project" value="InterPro"/>
</dbReference>
<reference evidence="2" key="1">
    <citation type="submission" date="2016-11" db="EMBL/GenBank/DDBJ databases">
        <authorList>
            <person name="Varghese N."/>
            <person name="Submissions S."/>
        </authorList>
    </citation>
    <scope>NUCLEOTIDE SEQUENCE [LARGE SCALE GENOMIC DNA]</scope>
    <source>
        <strain evidence="2">DSM 15285</strain>
    </source>
</reference>
<evidence type="ECO:0008006" key="3">
    <source>
        <dbReference type="Google" id="ProtNLM"/>
    </source>
</evidence>
<dbReference type="Proteomes" id="UP000242520">
    <property type="component" value="Unassembled WGS sequence"/>
</dbReference>
<organism evidence="1 2">
    <name type="scientific">Tepidibacter thalassicus DSM 15285</name>
    <dbReference type="NCBI Taxonomy" id="1123350"/>
    <lineage>
        <taxon>Bacteria</taxon>
        <taxon>Bacillati</taxon>
        <taxon>Bacillota</taxon>
        <taxon>Clostridia</taxon>
        <taxon>Peptostreptococcales</taxon>
        <taxon>Peptostreptococcaceae</taxon>
        <taxon>Tepidibacter</taxon>
    </lineage>
</organism>
<dbReference type="EMBL" id="FQXH01000006">
    <property type="protein sequence ID" value="SHH00701.1"/>
    <property type="molecule type" value="Genomic_DNA"/>
</dbReference>
<dbReference type="RefSeq" id="WP_072723267.1">
    <property type="nucleotide sequence ID" value="NZ_FQXH01000006.1"/>
</dbReference>
<dbReference type="OrthoDB" id="3171075at2"/>
<dbReference type="STRING" id="1123350.SAMN02744040_00464"/>
<gene>
    <name evidence="1" type="ORF">SAMN02744040_00464</name>
</gene>
<sequence>MVIHKFIIHVLDKNSDVPILNDFEGVINKEIEELFQKHIKKVLRDDDIKKALFNDENIIKKLCEEIIYDNSTFVDNSKEIAINMFDKMKGNSNIDSCDLAICLYSIKDDVYVAIIPLEYKKLYTHSIEVVDEKFKINIVPHEVGLPSSSQKLKRCALIGLSGVNDEYHLKVLDKDAAKNFYREESLFINEFLNCSLILDDKDKTKIFKNSIEKWIANSFYDDIETATVIRENLIYTLKEKDEVNIDEFLDKTIDEEDLKYSFKEDLFEQGIEEKSFNIDKKWVEKKLKKKVIKTDTGFEIKANLDEFEDYLKYQIKKNTDGSVDIIIKNVKFYEEK</sequence>
<accession>A0A1M5PG52</accession>
<dbReference type="InterPro" id="IPR007358">
    <property type="entry name" value="Nucleoid_associated_NdpA"/>
</dbReference>